<dbReference type="GO" id="GO:0000398">
    <property type="term" value="P:mRNA splicing, via spliceosome"/>
    <property type="evidence" value="ECO:0007669"/>
    <property type="project" value="InterPro"/>
</dbReference>
<evidence type="ECO:0000259" key="6">
    <source>
        <dbReference type="Pfam" id="PF06220"/>
    </source>
</evidence>
<feature type="region of interest" description="Disordered" evidence="5">
    <location>
        <begin position="76"/>
        <end position="96"/>
    </location>
</feature>
<dbReference type="Gene3D" id="3.30.160.60">
    <property type="entry name" value="Classic Zinc Finger"/>
    <property type="match status" value="1"/>
</dbReference>
<proteinExistence type="predicted"/>
<keyword evidence="1" id="KW-0479">Metal-binding</keyword>
<keyword evidence="8" id="KW-1185">Reference proteome</keyword>
<keyword evidence="3" id="KW-0862">Zinc</keyword>
<dbReference type="PANTHER" id="PTHR13173">
    <property type="entry name" value="WW DOMAIN BINDING PROTEIN 4"/>
    <property type="match status" value="1"/>
</dbReference>
<evidence type="ECO:0000256" key="4">
    <source>
        <dbReference type="SAM" id="Coils"/>
    </source>
</evidence>
<evidence type="ECO:0000256" key="2">
    <source>
        <dbReference type="ARBA" id="ARBA00022771"/>
    </source>
</evidence>
<dbReference type="PANTHER" id="PTHR13173:SF10">
    <property type="entry name" value="WW DOMAIN-BINDING PROTEIN 4"/>
    <property type="match status" value="1"/>
</dbReference>
<dbReference type="GO" id="GO:0003723">
    <property type="term" value="F:RNA binding"/>
    <property type="evidence" value="ECO:0007669"/>
    <property type="project" value="TreeGrafter"/>
</dbReference>
<dbReference type="SUPFAM" id="SSF57667">
    <property type="entry name" value="beta-beta-alpha zinc fingers"/>
    <property type="match status" value="1"/>
</dbReference>
<sequence>MSEYWKSIPKYWCKFCLVYVKDTKFERAQHEATGRHQGSIQRSLKGLHREQEIEERKKQQAKNEVARLNGLVTSGSSSVANPVGSKPTITQEPAQKATIEDRKKQWSQLAAMGIAVPEQARSDFGQAGEWKVVSRRVVGEIDEGGEFKPAALNKGVLKRKLNEEEEEQIAAGEMITKRKGWGQTYKLLPGKAGGADDDIESLFNNAKSPGVKKEGEPEIKEESKMKIKQDPEVQEAGPPSTLHDIPTEEEASIVGTSGGGSASKDVQASSTDTSIKKEDTDNDPAPAVVFKKRKKIAR</sequence>
<feature type="region of interest" description="Disordered" evidence="5">
    <location>
        <begin position="191"/>
        <end position="298"/>
    </location>
</feature>
<evidence type="ECO:0000256" key="3">
    <source>
        <dbReference type="ARBA" id="ARBA00022833"/>
    </source>
</evidence>
<dbReference type="InterPro" id="IPR036236">
    <property type="entry name" value="Znf_C2H2_sf"/>
</dbReference>
<dbReference type="AlphaFoldDB" id="A0A7C8HZX2"/>
<reference evidence="7 8" key="1">
    <citation type="submission" date="2020-01" db="EMBL/GenBank/DDBJ databases">
        <authorList>
            <consortium name="DOE Joint Genome Institute"/>
            <person name="Haridas S."/>
            <person name="Albert R."/>
            <person name="Binder M."/>
            <person name="Bloem J."/>
            <person name="Labutti K."/>
            <person name="Salamov A."/>
            <person name="Andreopoulos B."/>
            <person name="Baker S.E."/>
            <person name="Barry K."/>
            <person name="Bills G."/>
            <person name="Bluhm B.H."/>
            <person name="Cannon C."/>
            <person name="Castanera R."/>
            <person name="Culley D.E."/>
            <person name="Daum C."/>
            <person name="Ezra D."/>
            <person name="Gonzalez J.B."/>
            <person name="Henrissat B."/>
            <person name="Kuo A."/>
            <person name="Liang C."/>
            <person name="Lipzen A."/>
            <person name="Lutzoni F."/>
            <person name="Magnuson J."/>
            <person name="Mondo S."/>
            <person name="Nolan M."/>
            <person name="Ohm R."/>
            <person name="Pangilinan J."/>
            <person name="Park H.-J.H."/>
            <person name="Ramirez L."/>
            <person name="Alfaro M."/>
            <person name="Sun H."/>
            <person name="Tritt A."/>
            <person name="Yoshinaga Y."/>
            <person name="Zwiers L.-H.L."/>
            <person name="Turgeon B.G."/>
            <person name="Goodwin S.B."/>
            <person name="Spatafora J.W."/>
            <person name="Crous P.W."/>
            <person name="Grigoriev I.V."/>
        </authorList>
    </citation>
    <scope>NUCLEOTIDE SEQUENCE [LARGE SCALE GENOMIC DNA]</scope>
    <source>
        <strain evidence="7 8">CBS 611.86</strain>
    </source>
</reference>
<feature type="coiled-coil region" evidence="4">
    <location>
        <begin position="44"/>
        <end position="71"/>
    </location>
</feature>
<dbReference type="Pfam" id="PF06220">
    <property type="entry name" value="zf-U1"/>
    <property type="match status" value="1"/>
</dbReference>
<dbReference type="GO" id="GO:0008270">
    <property type="term" value="F:zinc ion binding"/>
    <property type="evidence" value="ECO:0007669"/>
    <property type="project" value="UniProtKB-KW"/>
</dbReference>
<feature type="compositionally biased region" description="Polar residues" evidence="5">
    <location>
        <begin position="264"/>
        <end position="273"/>
    </location>
</feature>
<dbReference type="GO" id="GO:0071011">
    <property type="term" value="C:precatalytic spliceosome"/>
    <property type="evidence" value="ECO:0007669"/>
    <property type="project" value="TreeGrafter"/>
</dbReference>
<protein>
    <recommendedName>
        <fullName evidence="6">U1-C C2H2-type zinc finger domain-containing protein</fullName>
    </recommendedName>
</protein>
<organism evidence="7 8">
    <name type="scientific">Massariosphaeria phaeospora</name>
    <dbReference type="NCBI Taxonomy" id="100035"/>
    <lineage>
        <taxon>Eukaryota</taxon>
        <taxon>Fungi</taxon>
        <taxon>Dikarya</taxon>
        <taxon>Ascomycota</taxon>
        <taxon>Pezizomycotina</taxon>
        <taxon>Dothideomycetes</taxon>
        <taxon>Pleosporomycetidae</taxon>
        <taxon>Pleosporales</taxon>
        <taxon>Pleosporales incertae sedis</taxon>
        <taxon>Massariosphaeria</taxon>
    </lineage>
</organism>
<evidence type="ECO:0000313" key="7">
    <source>
        <dbReference type="EMBL" id="KAF2866757.1"/>
    </source>
</evidence>
<evidence type="ECO:0000256" key="5">
    <source>
        <dbReference type="SAM" id="MobiDB-lite"/>
    </source>
</evidence>
<dbReference type="EMBL" id="JAADJZ010000026">
    <property type="protein sequence ID" value="KAF2866757.1"/>
    <property type="molecule type" value="Genomic_DNA"/>
</dbReference>
<dbReference type="OrthoDB" id="191651at2759"/>
<dbReference type="Proteomes" id="UP000481861">
    <property type="component" value="Unassembled WGS sequence"/>
</dbReference>
<keyword evidence="4" id="KW-0175">Coiled coil</keyword>
<feature type="compositionally biased region" description="Basic and acidic residues" evidence="5">
    <location>
        <begin position="211"/>
        <end position="231"/>
    </location>
</feature>
<dbReference type="InterPro" id="IPR040023">
    <property type="entry name" value="WBP4"/>
</dbReference>
<evidence type="ECO:0000256" key="1">
    <source>
        <dbReference type="ARBA" id="ARBA00022723"/>
    </source>
</evidence>
<dbReference type="InterPro" id="IPR013085">
    <property type="entry name" value="U1-CZ_Znf_C2H2"/>
</dbReference>
<keyword evidence="2" id="KW-0863">Zinc-finger</keyword>
<feature type="domain" description="U1-C C2H2-type zinc finger" evidence="6">
    <location>
        <begin position="8"/>
        <end position="41"/>
    </location>
</feature>
<accession>A0A7C8HZX2</accession>
<name>A0A7C8HZX2_9PLEO</name>
<comment type="caution">
    <text evidence="7">The sequence shown here is derived from an EMBL/GenBank/DDBJ whole genome shotgun (WGS) entry which is preliminary data.</text>
</comment>
<evidence type="ECO:0000313" key="8">
    <source>
        <dbReference type="Proteomes" id="UP000481861"/>
    </source>
</evidence>
<gene>
    <name evidence="7" type="ORF">BDV95DRAFT_583743</name>
</gene>